<dbReference type="Proteomes" id="UP000054279">
    <property type="component" value="Unassembled WGS sequence"/>
</dbReference>
<dbReference type="EMBL" id="KN837271">
    <property type="protein sequence ID" value="KIJ29975.1"/>
    <property type="molecule type" value="Genomic_DNA"/>
</dbReference>
<organism evidence="2 3">
    <name type="scientific">Sphaerobolus stellatus (strain SS14)</name>
    <dbReference type="NCBI Taxonomy" id="990650"/>
    <lineage>
        <taxon>Eukaryota</taxon>
        <taxon>Fungi</taxon>
        <taxon>Dikarya</taxon>
        <taxon>Basidiomycota</taxon>
        <taxon>Agaricomycotina</taxon>
        <taxon>Agaricomycetes</taxon>
        <taxon>Phallomycetidae</taxon>
        <taxon>Geastrales</taxon>
        <taxon>Sphaerobolaceae</taxon>
        <taxon>Sphaerobolus</taxon>
    </lineage>
</organism>
<accession>A0A0C9UY14</accession>
<keyword evidence="3" id="KW-1185">Reference proteome</keyword>
<dbReference type="AlphaFoldDB" id="A0A0C9UY14"/>
<sequence length="143" mass="15819">MLLAEVGNLREEKRNLQHELGYLMCMRSKYGPGGEFDPDCVQMTLCTVDLLHQVDFPQALSCLALFRQALSLQAFPPGFQGRGPFPDDPSEAPLAPPPAKPEWRNIQTQGTPKLSKRQRKLQREQEEAAAAAGPSEPAPRAHS</sequence>
<reference evidence="2 3" key="1">
    <citation type="submission" date="2014-06" db="EMBL/GenBank/DDBJ databases">
        <title>Evolutionary Origins and Diversification of the Mycorrhizal Mutualists.</title>
        <authorList>
            <consortium name="DOE Joint Genome Institute"/>
            <consortium name="Mycorrhizal Genomics Consortium"/>
            <person name="Kohler A."/>
            <person name="Kuo A."/>
            <person name="Nagy L.G."/>
            <person name="Floudas D."/>
            <person name="Copeland A."/>
            <person name="Barry K.W."/>
            <person name="Cichocki N."/>
            <person name="Veneault-Fourrey C."/>
            <person name="LaButti K."/>
            <person name="Lindquist E.A."/>
            <person name="Lipzen A."/>
            <person name="Lundell T."/>
            <person name="Morin E."/>
            <person name="Murat C."/>
            <person name="Riley R."/>
            <person name="Ohm R."/>
            <person name="Sun H."/>
            <person name="Tunlid A."/>
            <person name="Henrissat B."/>
            <person name="Grigoriev I.V."/>
            <person name="Hibbett D.S."/>
            <person name="Martin F."/>
        </authorList>
    </citation>
    <scope>NUCLEOTIDE SEQUENCE [LARGE SCALE GENOMIC DNA]</scope>
    <source>
        <strain evidence="2 3">SS14</strain>
    </source>
</reference>
<protein>
    <submittedName>
        <fullName evidence="2">Unplaced genomic scaffold SPHSTscaffold_196, whole genome shotgun sequence</fullName>
    </submittedName>
</protein>
<dbReference type="HOGENOM" id="CLU_1807452_0_0_1"/>
<dbReference type="OrthoDB" id="2507336at2759"/>
<proteinExistence type="predicted"/>
<name>A0A0C9UY14_SPHS4</name>
<feature type="compositionally biased region" description="Low complexity" evidence="1">
    <location>
        <begin position="128"/>
        <end position="143"/>
    </location>
</feature>
<feature type="region of interest" description="Disordered" evidence="1">
    <location>
        <begin position="77"/>
        <end position="143"/>
    </location>
</feature>
<evidence type="ECO:0000256" key="1">
    <source>
        <dbReference type="SAM" id="MobiDB-lite"/>
    </source>
</evidence>
<gene>
    <name evidence="2" type="ORF">M422DRAFT_53943</name>
</gene>
<evidence type="ECO:0000313" key="3">
    <source>
        <dbReference type="Proteomes" id="UP000054279"/>
    </source>
</evidence>
<evidence type="ECO:0000313" key="2">
    <source>
        <dbReference type="EMBL" id="KIJ29975.1"/>
    </source>
</evidence>